<dbReference type="Proteomes" id="UP000756132">
    <property type="component" value="Chromosome 1"/>
</dbReference>
<keyword evidence="2" id="KW-0732">Signal</keyword>
<organism evidence="3 4">
    <name type="scientific">Passalora fulva</name>
    <name type="common">Tomato leaf mold</name>
    <name type="synonym">Cladosporium fulvum</name>
    <dbReference type="NCBI Taxonomy" id="5499"/>
    <lineage>
        <taxon>Eukaryota</taxon>
        <taxon>Fungi</taxon>
        <taxon>Dikarya</taxon>
        <taxon>Ascomycota</taxon>
        <taxon>Pezizomycotina</taxon>
        <taxon>Dothideomycetes</taxon>
        <taxon>Dothideomycetidae</taxon>
        <taxon>Mycosphaerellales</taxon>
        <taxon>Mycosphaerellaceae</taxon>
        <taxon>Fulvia</taxon>
    </lineage>
</organism>
<feature type="chain" id="PRO_5040384425" evidence="2">
    <location>
        <begin position="21"/>
        <end position="274"/>
    </location>
</feature>
<dbReference type="EMBL" id="CP090163">
    <property type="protein sequence ID" value="UJO11618.1"/>
    <property type="molecule type" value="Genomic_DNA"/>
</dbReference>
<keyword evidence="4" id="KW-1185">Reference proteome</keyword>
<evidence type="ECO:0000313" key="4">
    <source>
        <dbReference type="Proteomes" id="UP000756132"/>
    </source>
</evidence>
<feature type="signal peptide" evidence="2">
    <location>
        <begin position="1"/>
        <end position="20"/>
    </location>
</feature>
<protein>
    <submittedName>
        <fullName evidence="3">Uncharacterized protein</fullName>
    </submittedName>
</protein>
<dbReference type="GeneID" id="71980423"/>
<evidence type="ECO:0000256" key="2">
    <source>
        <dbReference type="SAM" id="SignalP"/>
    </source>
</evidence>
<gene>
    <name evidence="3" type="ORF">CLAFUR5_00545</name>
</gene>
<feature type="compositionally biased region" description="Polar residues" evidence="1">
    <location>
        <begin position="82"/>
        <end position="92"/>
    </location>
</feature>
<evidence type="ECO:0000313" key="3">
    <source>
        <dbReference type="EMBL" id="UJO11618.1"/>
    </source>
</evidence>
<proteinExistence type="predicted"/>
<feature type="compositionally biased region" description="Polar residues" evidence="1">
    <location>
        <begin position="114"/>
        <end position="123"/>
    </location>
</feature>
<dbReference type="KEGG" id="ffu:CLAFUR5_00545"/>
<name>A0A9Q8L7I6_PASFU</name>
<dbReference type="AlphaFoldDB" id="A0A9Q8L7I6"/>
<reference evidence="3" key="1">
    <citation type="submission" date="2021-12" db="EMBL/GenBank/DDBJ databases">
        <authorList>
            <person name="Zaccaron A."/>
            <person name="Stergiopoulos I."/>
        </authorList>
    </citation>
    <scope>NUCLEOTIDE SEQUENCE</scope>
    <source>
        <strain evidence="3">Race5_Kim</strain>
    </source>
</reference>
<feature type="compositionally biased region" description="Pro residues" evidence="1">
    <location>
        <begin position="98"/>
        <end position="107"/>
    </location>
</feature>
<evidence type="ECO:0000256" key="1">
    <source>
        <dbReference type="SAM" id="MobiDB-lite"/>
    </source>
</evidence>
<accession>A0A9Q8L7I6</accession>
<sequence>MTLFQALLLATSLGWTIVEATPPANAAAGLPPAIELPDSPAYRNNITSIARTGTGLPPAPIVRTEKSQASLNVPCQTCPTYNSPRVESTQASLAGPGKPTPSDPHPSGPKITEPSATKQSQVNPETPTASPSSPPPEETTPPAASTVPRIPIPERTRTTLDAPSAPYTIGPSYTIIPGSSAIVVSGTTYSAAATGTEVYVNGQVVSTSTVTIGGTAGAVGTATSSGGGEDAGGIATESGSEAALQTGGSVEGKGRAVEVVGFAAGVVMLVVAMI</sequence>
<reference evidence="3" key="2">
    <citation type="journal article" date="2022" name="Microb. Genom.">
        <title>A chromosome-scale genome assembly of the tomato pathogen Cladosporium fulvum reveals a compartmentalized genome architecture and the presence of a dispensable chromosome.</title>
        <authorList>
            <person name="Zaccaron A.Z."/>
            <person name="Chen L.H."/>
            <person name="Samaras A."/>
            <person name="Stergiopoulos I."/>
        </authorList>
    </citation>
    <scope>NUCLEOTIDE SEQUENCE</scope>
    <source>
        <strain evidence="3">Race5_Kim</strain>
    </source>
</reference>
<dbReference type="RefSeq" id="XP_047755984.1">
    <property type="nucleotide sequence ID" value="XM_047899693.1"/>
</dbReference>
<feature type="region of interest" description="Disordered" evidence="1">
    <location>
        <begin position="82"/>
        <end position="166"/>
    </location>
</feature>